<keyword evidence="2" id="KW-1185">Reference proteome</keyword>
<dbReference type="Proteomes" id="UP000823521">
    <property type="component" value="Unassembled WGS sequence"/>
</dbReference>
<dbReference type="EMBL" id="WVUH01000529">
    <property type="protein sequence ID" value="MBO4210599.1"/>
    <property type="molecule type" value="Genomic_DNA"/>
</dbReference>
<accession>A0ABS3W1C4</accession>
<reference evidence="1 2" key="1">
    <citation type="submission" date="2019-12" db="EMBL/GenBank/DDBJ databases">
        <title>Whole genome sequencing of endophytic Actinobacterium Micromonospora sp. MPMI6T.</title>
        <authorList>
            <person name="Evv R."/>
            <person name="Podile A.R."/>
        </authorList>
    </citation>
    <scope>NUCLEOTIDE SEQUENCE [LARGE SCALE GENOMIC DNA]</scope>
    <source>
        <strain evidence="1 2">MPMI6</strain>
    </source>
</reference>
<evidence type="ECO:0000313" key="1">
    <source>
        <dbReference type="EMBL" id="MBO4210599.1"/>
    </source>
</evidence>
<dbReference type="RefSeq" id="WP_208817677.1">
    <property type="nucleotide sequence ID" value="NZ_WVUH01000529.1"/>
</dbReference>
<name>A0ABS3W1C4_MICEH</name>
<organism evidence="1 2">
    <name type="scientific">Micromonospora echinofusca</name>
    <dbReference type="NCBI Taxonomy" id="47858"/>
    <lineage>
        <taxon>Bacteria</taxon>
        <taxon>Bacillati</taxon>
        <taxon>Actinomycetota</taxon>
        <taxon>Actinomycetes</taxon>
        <taxon>Micromonosporales</taxon>
        <taxon>Micromonosporaceae</taxon>
        <taxon>Micromonospora</taxon>
    </lineage>
</organism>
<proteinExistence type="predicted"/>
<evidence type="ECO:0000313" key="2">
    <source>
        <dbReference type="Proteomes" id="UP000823521"/>
    </source>
</evidence>
<comment type="caution">
    <text evidence="1">The sequence shown here is derived from an EMBL/GenBank/DDBJ whole genome shotgun (WGS) entry which is preliminary data.</text>
</comment>
<sequence>MNFPELQQRLRDAGHDPFQAYADRYDTLRSGVGHSVCHGAWNLLIADGRYTVTVRELNGPAAYRPDTHGPAPVVFDTEDAVCEQLWDIVTRLDPPGSVRPVTPDELDPVARDWLRECGWWPPAQLYGNPFVATRERQSYRIAQRAGRFELHLHDHLVPKHGEPTFAADSLAEVTRVLMTEVGNRSAPRPMGWPNALFRIDWADEDALAALRALDLEAIRREYLTQRPDRHCGSSPKAPTCPWSPPTWWSGPSAADIRCTVT</sequence>
<protein>
    <submittedName>
        <fullName evidence="1">Uncharacterized protein</fullName>
    </submittedName>
</protein>
<gene>
    <name evidence="1" type="ORF">GSF22_32090</name>
</gene>